<dbReference type="GO" id="GO:0008168">
    <property type="term" value="F:methyltransferase activity"/>
    <property type="evidence" value="ECO:0007669"/>
    <property type="project" value="UniProtKB-KW"/>
</dbReference>
<comment type="caution">
    <text evidence="4">The sequence shown here is derived from an EMBL/GenBank/DDBJ whole genome shotgun (WGS) entry which is preliminary data.</text>
</comment>
<evidence type="ECO:0000313" key="4">
    <source>
        <dbReference type="EMBL" id="KJH71554.1"/>
    </source>
</evidence>
<keyword evidence="1 4" id="KW-0489">Methyltransferase</keyword>
<keyword evidence="2 4" id="KW-0808">Transferase</keyword>
<dbReference type="InterPro" id="IPR029063">
    <property type="entry name" value="SAM-dependent_MTases_sf"/>
</dbReference>
<dbReference type="GO" id="GO:0032259">
    <property type="term" value="P:methylation"/>
    <property type="evidence" value="ECO:0007669"/>
    <property type="project" value="UniProtKB-KW"/>
</dbReference>
<dbReference type="PANTHER" id="PTHR43591:SF24">
    <property type="entry name" value="2-METHOXY-6-POLYPRENYL-1,4-BENZOQUINOL METHYLASE, MITOCHONDRIAL"/>
    <property type="match status" value="1"/>
</dbReference>
<dbReference type="InterPro" id="IPR004033">
    <property type="entry name" value="UbiE/COQ5_MeTrFase"/>
</dbReference>
<dbReference type="AlphaFoldDB" id="A0A0D8ZSS4"/>
<evidence type="ECO:0000313" key="5">
    <source>
        <dbReference type="Proteomes" id="UP000032452"/>
    </source>
</evidence>
<dbReference type="PROSITE" id="PS51608">
    <property type="entry name" value="SAM_MT_UBIE"/>
    <property type="match status" value="1"/>
</dbReference>
<dbReference type="STRING" id="1618023.UH38_12220"/>
<gene>
    <name evidence="4" type="ORF">UH38_12220</name>
</gene>
<keyword evidence="5" id="KW-1185">Reference proteome</keyword>
<accession>A0A0D8ZSS4</accession>
<evidence type="ECO:0000256" key="1">
    <source>
        <dbReference type="ARBA" id="ARBA00022603"/>
    </source>
</evidence>
<dbReference type="OrthoDB" id="455741at2"/>
<dbReference type="PATRIC" id="fig|1618023.3.peg.4312"/>
<dbReference type="CDD" id="cd02440">
    <property type="entry name" value="AdoMet_MTases"/>
    <property type="match status" value="1"/>
</dbReference>
<organism evidence="4 5">
    <name type="scientific">Aliterella atlantica CENA595</name>
    <dbReference type="NCBI Taxonomy" id="1618023"/>
    <lineage>
        <taxon>Bacteria</taxon>
        <taxon>Bacillati</taxon>
        <taxon>Cyanobacteriota</taxon>
        <taxon>Cyanophyceae</taxon>
        <taxon>Chroococcidiopsidales</taxon>
        <taxon>Aliterellaceae</taxon>
        <taxon>Aliterella</taxon>
    </lineage>
</organism>
<dbReference type="EMBL" id="JYON01000011">
    <property type="protein sequence ID" value="KJH71554.1"/>
    <property type="molecule type" value="Genomic_DNA"/>
</dbReference>
<dbReference type="PANTHER" id="PTHR43591">
    <property type="entry name" value="METHYLTRANSFERASE"/>
    <property type="match status" value="1"/>
</dbReference>
<proteinExistence type="predicted"/>
<reference evidence="4 5" key="1">
    <citation type="submission" date="2015-02" db="EMBL/GenBank/DDBJ databases">
        <title>Draft genome of a novel marine cyanobacterium (Chroococcales) isolated from South Atlantic Ocean.</title>
        <authorList>
            <person name="Rigonato J."/>
            <person name="Alvarenga D.O."/>
            <person name="Branco L.H."/>
            <person name="Varani A.M."/>
            <person name="Brandini F.P."/>
            <person name="Fiore M.F."/>
        </authorList>
    </citation>
    <scope>NUCLEOTIDE SEQUENCE [LARGE SCALE GENOMIC DNA]</scope>
    <source>
        <strain evidence="4 5">CENA595</strain>
    </source>
</reference>
<evidence type="ECO:0000256" key="3">
    <source>
        <dbReference type="ARBA" id="ARBA00022691"/>
    </source>
</evidence>
<evidence type="ECO:0000256" key="2">
    <source>
        <dbReference type="ARBA" id="ARBA00022679"/>
    </source>
</evidence>
<sequence>MPDISEYKQRIIADFDSRTNYENEWRYRFANRLVELAKLQKGQKVLDIATGTGIVAIASAKIVGNEGKVIGVDISSGMLKQAQSKIDAVGLQNIELVEADADYLNFPDNSFDAILCSSALAYLTDIPAALRSWYRFLRSGGIVAFSCFAETAMTISVLYRAKLQDYGVTVPNPNEILGTPEKCVEMLQNAGFKDIQIHTEQFGFYLSEAQSAWQGNSNSACGYQVFELPPEKIAQVKAEYLAELEALATDKGIWNDATAFFVVARK</sequence>
<name>A0A0D8ZSS4_9CYAN</name>
<dbReference type="RefSeq" id="WP_045054931.1">
    <property type="nucleotide sequence ID" value="NZ_CAWMDP010000048.1"/>
</dbReference>
<protein>
    <submittedName>
        <fullName evidence="4">Methyltransferase type 11</fullName>
    </submittedName>
</protein>
<dbReference type="Proteomes" id="UP000032452">
    <property type="component" value="Unassembled WGS sequence"/>
</dbReference>
<dbReference type="SUPFAM" id="SSF53335">
    <property type="entry name" value="S-adenosyl-L-methionine-dependent methyltransferases"/>
    <property type="match status" value="1"/>
</dbReference>
<dbReference type="Pfam" id="PF01209">
    <property type="entry name" value="Ubie_methyltran"/>
    <property type="match status" value="1"/>
</dbReference>
<dbReference type="Gene3D" id="3.40.50.150">
    <property type="entry name" value="Vaccinia Virus protein VP39"/>
    <property type="match status" value="1"/>
</dbReference>
<keyword evidence="3" id="KW-0949">S-adenosyl-L-methionine</keyword>